<organism evidence="3 4">
    <name type="scientific">Batillaria attramentaria</name>
    <dbReference type="NCBI Taxonomy" id="370345"/>
    <lineage>
        <taxon>Eukaryota</taxon>
        <taxon>Metazoa</taxon>
        <taxon>Spiralia</taxon>
        <taxon>Lophotrochozoa</taxon>
        <taxon>Mollusca</taxon>
        <taxon>Gastropoda</taxon>
        <taxon>Caenogastropoda</taxon>
        <taxon>Sorbeoconcha</taxon>
        <taxon>Cerithioidea</taxon>
        <taxon>Batillariidae</taxon>
        <taxon>Batillaria</taxon>
    </lineage>
</organism>
<comment type="caution">
    <text evidence="3">The sequence shown here is derived from an EMBL/GenBank/DDBJ whole genome shotgun (WGS) entry which is preliminary data.</text>
</comment>
<accession>A0ABD0L6W8</accession>
<dbReference type="Proteomes" id="UP001519460">
    <property type="component" value="Unassembled WGS sequence"/>
</dbReference>
<dbReference type="Pfam" id="PF08450">
    <property type="entry name" value="SGL"/>
    <property type="match status" value="1"/>
</dbReference>
<feature type="domain" description="SMP-30/Gluconolactonase/LRE-like region" evidence="2">
    <location>
        <begin position="48"/>
        <end position="288"/>
    </location>
</feature>
<dbReference type="PANTHER" id="PTHR47572:SF4">
    <property type="entry name" value="LACTONASE DRP35"/>
    <property type="match status" value="1"/>
</dbReference>
<gene>
    <name evidence="3" type="ORF">BaRGS_00013646</name>
</gene>
<proteinExistence type="predicted"/>
<dbReference type="InterPro" id="IPR011042">
    <property type="entry name" value="6-blade_b-propeller_TolB-like"/>
</dbReference>
<keyword evidence="4" id="KW-1185">Reference proteome</keyword>
<dbReference type="InterPro" id="IPR051262">
    <property type="entry name" value="SMP-30/CGR1_Lactonase"/>
</dbReference>
<evidence type="ECO:0000259" key="2">
    <source>
        <dbReference type="Pfam" id="PF08450"/>
    </source>
</evidence>
<dbReference type="GO" id="GO:0016787">
    <property type="term" value="F:hydrolase activity"/>
    <property type="evidence" value="ECO:0007669"/>
    <property type="project" value="UniProtKB-KW"/>
</dbReference>
<dbReference type="SUPFAM" id="SSF63829">
    <property type="entry name" value="Calcium-dependent phosphotriesterase"/>
    <property type="match status" value="1"/>
</dbReference>
<keyword evidence="1" id="KW-0378">Hydrolase</keyword>
<reference evidence="3 4" key="1">
    <citation type="journal article" date="2023" name="Sci. Data">
        <title>Genome assembly of the Korean intertidal mud-creeper Batillaria attramentaria.</title>
        <authorList>
            <person name="Patra A.K."/>
            <person name="Ho P.T."/>
            <person name="Jun S."/>
            <person name="Lee S.J."/>
            <person name="Kim Y."/>
            <person name="Won Y.J."/>
        </authorList>
    </citation>
    <scope>NUCLEOTIDE SEQUENCE [LARGE SCALE GENOMIC DNA]</scope>
    <source>
        <strain evidence="3">Wonlab-2016</strain>
    </source>
</reference>
<evidence type="ECO:0000256" key="1">
    <source>
        <dbReference type="ARBA" id="ARBA00022801"/>
    </source>
</evidence>
<name>A0ABD0L6W8_9CAEN</name>
<dbReference type="PANTHER" id="PTHR47572">
    <property type="entry name" value="LIPOPROTEIN-RELATED"/>
    <property type="match status" value="1"/>
</dbReference>
<dbReference type="AlphaFoldDB" id="A0ABD0L6W8"/>
<evidence type="ECO:0000313" key="3">
    <source>
        <dbReference type="EMBL" id="KAK7495006.1"/>
    </source>
</evidence>
<dbReference type="EMBL" id="JACVVK020000078">
    <property type="protein sequence ID" value="KAK7495006.1"/>
    <property type="molecule type" value="Genomic_DNA"/>
</dbReference>
<evidence type="ECO:0000313" key="4">
    <source>
        <dbReference type="Proteomes" id="UP001519460"/>
    </source>
</evidence>
<dbReference type="Gene3D" id="2.120.10.30">
    <property type="entry name" value="TolB, C-terminal domain"/>
    <property type="match status" value="1"/>
</dbReference>
<sequence length="310" mass="33845">MAEFVADDVELKFTKVLEGAAGSEGPVFDRNGNFFMVAPEVMKDGKFAGQILRVDLQSGQSTVLCEPNVNGYGGIPAGCQCDKEGIIYVADMRLGILKVSQSGEFTQVAKVDSEGQTMQACNDCIFDYHGNLWVTAPAGDIAPAEFRRSDKEPFGSVYCLTKTGKVVRVDTGMLFPNGIAVQHDASGEPRKLIVAETFTKTLWGYDIKGPGEVTGKAVWGMLPGDLRGGPDGLDFDDQGYLLAAHHGSGRIEVFPPEGGNPVKRIVCPFQQPSNLHFKPKSNTVYVTEHDYHGLWYFEWNTCGMPQFCEK</sequence>
<dbReference type="InterPro" id="IPR013658">
    <property type="entry name" value="SGL"/>
</dbReference>
<protein>
    <recommendedName>
        <fullName evidence="2">SMP-30/Gluconolactonase/LRE-like region domain-containing protein</fullName>
    </recommendedName>
</protein>